<organism evidence="11 12">
    <name type="scientific">Triparma laevis f. longispina</name>
    <dbReference type="NCBI Taxonomy" id="1714387"/>
    <lineage>
        <taxon>Eukaryota</taxon>
        <taxon>Sar</taxon>
        <taxon>Stramenopiles</taxon>
        <taxon>Ochrophyta</taxon>
        <taxon>Bolidophyceae</taxon>
        <taxon>Parmales</taxon>
        <taxon>Triparmaceae</taxon>
        <taxon>Triparma</taxon>
    </lineage>
</organism>
<dbReference type="InterPro" id="IPR006169">
    <property type="entry name" value="GTP1_OBG_dom"/>
</dbReference>
<accession>A0A9W7F7A0</accession>
<feature type="domain" description="OBG-type G" evidence="8">
    <location>
        <begin position="236"/>
        <end position="406"/>
    </location>
</feature>
<name>A0A9W7F7A0_9STRA</name>
<feature type="domain" description="Obg" evidence="10">
    <location>
        <begin position="70"/>
        <end position="235"/>
    </location>
</feature>
<evidence type="ECO:0000259" key="9">
    <source>
        <dbReference type="PROSITE" id="PS51881"/>
    </source>
</evidence>
<keyword evidence="4" id="KW-0547">Nucleotide-binding</keyword>
<reference evidence="12" key="1">
    <citation type="journal article" date="2023" name="Commun. Biol.">
        <title>Genome analysis of Parmales, the sister group of diatoms, reveals the evolutionary specialization of diatoms from phago-mixotrophs to photoautotrophs.</title>
        <authorList>
            <person name="Ban H."/>
            <person name="Sato S."/>
            <person name="Yoshikawa S."/>
            <person name="Yamada K."/>
            <person name="Nakamura Y."/>
            <person name="Ichinomiya M."/>
            <person name="Sato N."/>
            <person name="Blanc-Mathieu R."/>
            <person name="Endo H."/>
            <person name="Kuwata A."/>
            <person name="Ogata H."/>
        </authorList>
    </citation>
    <scope>NUCLEOTIDE SEQUENCE [LARGE SCALE GENOMIC DNA]</scope>
    <source>
        <strain evidence="12">NIES 3700</strain>
    </source>
</reference>
<dbReference type="SUPFAM" id="SSF52540">
    <property type="entry name" value="P-loop containing nucleoside triphosphate hydrolases"/>
    <property type="match status" value="1"/>
</dbReference>
<dbReference type="Gene3D" id="3.40.50.300">
    <property type="entry name" value="P-loop containing nucleotide triphosphate hydrolases"/>
    <property type="match status" value="1"/>
</dbReference>
<dbReference type="AlphaFoldDB" id="A0A9W7F7A0"/>
<dbReference type="InterPro" id="IPR006073">
    <property type="entry name" value="GTP-bd"/>
</dbReference>
<dbReference type="CDD" id="cd01898">
    <property type="entry name" value="Obg"/>
    <property type="match status" value="1"/>
</dbReference>
<dbReference type="InterPro" id="IPR006074">
    <property type="entry name" value="GTP1-OBG_CS"/>
</dbReference>
<protein>
    <submittedName>
        <fullName evidence="11">Uncharacterized protein</fullName>
    </submittedName>
</protein>
<dbReference type="GO" id="GO:0042254">
    <property type="term" value="P:ribosome biogenesis"/>
    <property type="evidence" value="ECO:0007669"/>
    <property type="project" value="UniProtKB-UniRule"/>
</dbReference>
<dbReference type="GO" id="GO:0005525">
    <property type="term" value="F:GTP binding"/>
    <property type="evidence" value="ECO:0007669"/>
    <property type="project" value="UniProtKB-KW"/>
</dbReference>
<keyword evidence="6" id="KW-0342">GTP-binding</keyword>
<dbReference type="PANTHER" id="PTHR11702:SF44">
    <property type="entry name" value="GTP-BINDING PROTEIN OBGC, CHLOROPLASTIC"/>
    <property type="match status" value="1"/>
</dbReference>
<dbReference type="InterPro" id="IPR036726">
    <property type="entry name" value="GTP1_OBG_dom_sf"/>
</dbReference>
<evidence type="ECO:0000256" key="2">
    <source>
        <dbReference type="ARBA" id="ARBA00007699"/>
    </source>
</evidence>
<dbReference type="Pfam" id="PF09269">
    <property type="entry name" value="DUF1967"/>
    <property type="match status" value="1"/>
</dbReference>
<keyword evidence="12" id="KW-1185">Reference proteome</keyword>
<keyword evidence="3" id="KW-0479">Metal-binding</keyword>
<dbReference type="InterPro" id="IPR031167">
    <property type="entry name" value="G_OBG"/>
</dbReference>
<dbReference type="NCBIfam" id="NF008956">
    <property type="entry name" value="PRK12299.1"/>
    <property type="match status" value="1"/>
</dbReference>
<evidence type="ECO:0000256" key="7">
    <source>
        <dbReference type="SAM" id="MobiDB-lite"/>
    </source>
</evidence>
<dbReference type="SUPFAM" id="SSF82051">
    <property type="entry name" value="Obg GTP-binding protein N-terminal domain"/>
    <property type="match status" value="1"/>
</dbReference>
<dbReference type="FunFam" id="2.70.210.12:FF:000001">
    <property type="entry name" value="GTPase Obg"/>
    <property type="match status" value="1"/>
</dbReference>
<dbReference type="Pfam" id="PF01926">
    <property type="entry name" value="MMR_HSR1"/>
    <property type="match status" value="1"/>
</dbReference>
<dbReference type="EMBL" id="BRXW01000065">
    <property type="protein sequence ID" value="GMI03908.1"/>
    <property type="molecule type" value="Genomic_DNA"/>
</dbReference>
<evidence type="ECO:0000259" key="8">
    <source>
        <dbReference type="PROSITE" id="PS51710"/>
    </source>
</evidence>
<dbReference type="PROSITE" id="PS51710">
    <property type="entry name" value="G_OBG"/>
    <property type="match status" value="1"/>
</dbReference>
<dbReference type="InterPro" id="IPR015349">
    <property type="entry name" value="OCT_dom"/>
</dbReference>
<keyword evidence="5" id="KW-0460">Magnesium</keyword>
<comment type="similarity">
    <text evidence="2">Belongs to the TRAFAC class OBG-HflX-like GTPase superfamily. OBG GTPase family.</text>
</comment>
<gene>
    <name evidence="11" type="ORF">TrLO_g6687</name>
</gene>
<dbReference type="NCBIfam" id="TIGR00231">
    <property type="entry name" value="small_GTP"/>
    <property type="match status" value="1"/>
</dbReference>
<proteinExistence type="inferred from homology"/>
<evidence type="ECO:0000256" key="5">
    <source>
        <dbReference type="ARBA" id="ARBA00022842"/>
    </source>
</evidence>
<dbReference type="OrthoDB" id="347018at2759"/>
<evidence type="ECO:0000256" key="4">
    <source>
        <dbReference type="ARBA" id="ARBA00022741"/>
    </source>
</evidence>
<dbReference type="PROSITE" id="PS00905">
    <property type="entry name" value="GTP1_OBG"/>
    <property type="match status" value="1"/>
</dbReference>
<evidence type="ECO:0000313" key="11">
    <source>
        <dbReference type="EMBL" id="GMI03908.1"/>
    </source>
</evidence>
<dbReference type="GO" id="GO:0005739">
    <property type="term" value="C:mitochondrion"/>
    <property type="evidence" value="ECO:0007669"/>
    <property type="project" value="TreeGrafter"/>
</dbReference>
<feature type="region of interest" description="Disordered" evidence="7">
    <location>
        <begin position="133"/>
        <end position="154"/>
    </location>
</feature>
<dbReference type="Proteomes" id="UP001165122">
    <property type="component" value="Unassembled WGS sequence"/>
</dbReference>
<dbReference type="InterPro" id="IPR014100">
    <property type="entry name" value="GTP-bd_Obg/CgtA"/>
</dbReference>
<feature type="compositionally biased region" description="Basic and acidic residues" evidence="7">
    <location>
        <begin position="137"/>
        <end position="154"/>
    </location>
</feature>
<evidence type="ECO:0000313" key="12">
    <source>
        <dbReference type="Proteomes" id="UP001165122"/>
    </source>
</evidence>
<evidence type="ECO:0000256" key="1">
    <source>
        <dbReference type="ARBA" id="ARBA00001946"/>
    </source>
</evidence>
<evidence type="ECO:0000259" key="10">
    <source>
        <dbReference type="PROSITE" id="PS51883"/>
    </source>
</evidence>
<dbReference type="Pfam" id="PF01018">
    <property type="entry name" value="GTP1_OBG"/>
    <property type="match status" value="1"/>
</dbReference>
<dbReference type="InterPro" id="IPR027417">
    <property type="entry name" value="P-loop_NTPase"/>
</dbReference>
<dbReference type="InterPro" id="IPR036346">
    <property type="entry name" value="GTP-bd_prot_GTP1/OBG_C_sf"/>
</dbReference>
<feature type="domain" description="OCT" evidence="9">
    <location>
        <begin position="426"/>
        <end position="506"/>
    </location>
</feature>
<dbReference type="NCBIfam" id="TIGR03595">
    <property type="entry name" value="Obg_CgtA_exten"/>
    <property type="match status" value="1"/>
</dbReference>
<dbReference type="PANTHER" id="PTHR11702">
    <property type="entry name" value="DEVELOPMENTALLY REGULATED GTP-BINDING PROTEIN-RELATED"/>
    <property type="match status" value="1"/>
</dbReference>
<dbReference type="Gene3D" id="3.30.300.350">
    <property type="entry name" value="GTP-binding protein OBG, C-terminal domain"/>
    <property type="match status" value="1"/>
</dbReference>
<evidence type="ECO:0000256" key="6">
    <source>
        <dbReference type="ARBA" id="ARBA00023134"/>
    </source>
</evidence>
<dbReference type="InterPro" id="IPR045086">
    <property type="entry name" value="OBG_GTPase"/>
</dbReference>
<dbReference type="GO" id="GO:0000287">
    <property type="term" value="F:magnesium ion binding"/>
    <property type="evidence" value="ECO:0007669"/>
    <property type="project" value="InterPro"/>
</dbReference>
<dbReference type="SUPFAM" id="SSF102741">
    <property type="entry name" value="Obg GTP-binding protein C-terminal domain"/>
    <property type="match status" value="1"/>
</dbReference>
<dbReference type="InterPro" id="IPR005225">
    <property type="entry name" value="Small_GTP-bd"/>
</dbReference>
<dbReference type="NCBIfam" id="NF008955">
    <property type="entry name" value="PRK12297.1"/>
    <property type="match status" value="1"/>
</dbReference>
<dbReference type="PROSITE" id="PS51881">
    <property type="entry name" value="OCT"/>
    <property type="match status" value="1"/>
</dbReference>
<sequence length="615" mass="67404">MSSFKLQCLCASLIIILYHSILTFSYITPLRAYSSSHLPLHLPSHFQLLHPHTHTRPPSPSRLRAAQDDYQFFDTTPLNVAGGPGGTGCVSFLREKGEPLKGPSGGSGANGGSVYLECDERLNTLSGVRQRIHVKGSKGENGKGKSRDGKKGRDVVIKVPPGTIVREGGKTARESVEKKVAGELKSHGDKMLVARGGRGGRGNKAFKSPKNKAPCIAERGGMGAQRWLNLELKLVGDVGVIGMPNAGKSTLLSRVTNAKPKIAEYAFTTIIPNLGVCDLEEGEGLVLCDIPGLIEGASDGLGMGHQFLRHVQRNKLLLHIVDGSSENPVENFQIINKELEKFDSLLASRPQVVVVNKIDLEEVRERSESVLEELRKIAGHSRVLPISAMKSENVKELMFRLKKFADAQPEVVLPEASPNVNLGTLNVEADSESFHIETDPSYPGQWRVVGEYIEGVAKMTHWEYPEAVERFGRIIFATGISDELEKLGAAEGDLIMIDTYDFDFSPAKTNPYIPQELLDQDELILARERGEKELRWGTGEMVEDEEGGGMDMVGDPRSPEAWVVDLSKEDGDDEDWDDAEELELLEDFGAFDRGEGGELGDGEYVFEEGDEVVTF</sequence>
<dbReference type="PRINTS" id="PR00326">
    <property type="entry name" value="GTP1OBG"/>
</dbReference>
<dbReference type="NCBIfam" id="TIGR02729">
    <property type="entry name" value="Obg_CgtA"/>
    <property type="match status" value="1"/>
</dbReference>
<dbReference type="HAMAP" id="MF_01454">
    <property type="entry name" value="GTPase_Obg"/>
    <property type="match status" value="1"/>
</dbReference>
<evidence type="ECO:0000256" key="3">
    <source>
        <dbReference type="ARBA" id="ARBA00022723"/>
    </source>
</evidence>
<comment type="cofactor">
    <cofactor evidence="1">
        <name>Mg(2+)</name>
        <dbReference type="ChEBI" id="CHEBI:18420"/>
    </cofactor>
</comment>
<dbReference type="Gene3D" id="2.70.210.12">
    <property type="entry name" value="GTP1/OBG domain"/>
    <property type="match status" value="1"/>
</dbReference>
<dbReference type="GO" id="GO:0003924">
    <property type="term" value="F:GTPase activity"/>
    <property type="evidence" value="ECO:0007669"/>
    <property type="project" value="InterPro"/>
</dbReference>
<dbReference type="PROSITE" id="PS51883">
    <property type="entry name" value="OBG"/>
    <property type="match status" value="1"/>
</dbReference>
<comment type="caution">
    <text evidence="11">The sequence shown here is derived from an EMBL/GenBank/DDBJ whole genome shotgun (WGS) entry which is preliminary data.</text>
</comment>